<comment type="similarity">
    <text evidence="2 8">Belongs to the glycosyl hydrolase 42 family.</text>
</comment>
<keyword evidence="7 8" id="KW-0326">Glycosidase</keyword>
<dbReference type="PIRSF" id="PIRSF001084">
    <property type="entry name" value="B-galactosidase"/>
    <property type="match status" value="1"/>
</dbReference>
<dbReference type="EMBL" id="JBHSGS010000007">
    <property type="protein sequence ID" value="MFC4718364.1"/>
    <property type="molecule type" value="Genomic_DNA"/>
</dbReference>
<feature type="domain" description="Glycoside hydrolase family 42 N-terminal" evidence="9">
    <location>
        <begin position="9"/>
        <end position="389"/>
    </location>
</feature>
<sequence length="668" mass="77135">MENLQFGVDYYPEHWDEERWSIDLSMMKEMGITVVRLAEFSWSALEPAEGAFSFEWLAKVLDLCAAFDLKVVLGTPTAAPPAWVIEKMPDIQPMASDGARRYFGGRHHDCQSHPGYREQIKQYVTAFASHFGAHPQVIGWQVDNELGNSHGDLCYCSYCEAAFRQWLEGKYGTIEAVNQNWGTTFWSQDYQSFTQIHAPKNTASGQNPSRALDWQLFHSDLINEFHSFQAQIIREHSPNRFITHNLMGFSNVVNYHDLAKQLEFVSHDQYLEGYWRNYEKDKVEENYGTKRAFAAAELDFIRSIKKAGFWIMEQQSSISGWDILGRTPKPGEISLWSVQSVAHGADTIVYFRWRSCKMGTEQYWHGILPHSGIPGRSYFEIKTLIQKIKPLMKEVKGILPKPKVAIVHSYAQHYAMQIQPHHPDLNYLDHLYTYYRELYQRNIAVDFVQELEDWSPYQLVIAPLQYLMSPEQAQHYTNFVEKGGHLVVTMRTGVKERNNLCLIDQALPGDLSAVFGVEVHEYDCLRDVDVQVQLEGEIFTGSKWADILTPTSAEVIATYASEFYAKEAAITVHSYGKGKAYYVGTELDRELMHRFMNQLADVLPETLVTPPGVEIISRENEQVSYYFVMNHQNKDQAITIPEDWEAYYPEQDRNMISANQYQVYKKMK</sequence>
<dbReference type="PANTHER" id="PTHR36447">
    <property type="entry name" value="BETA-GALACTOSIDASE GANA"/>
    <property type="match status" value="1"/>
</dbReference>
<keyword evidence="5 8" id="KW-0378">Hydrolase</keyword>
<dbReference type="Pfam" id="PF08532">
    <property type="entry name" value="Glyco_hydro_42M"/>
    <property type="match status" value="1"/>
</dbReference>
<dbReference type="Gene3D" id="3.20.20.80">
    <property type="entry name" value="Glycosidases"/>
    <property type="match status" value="1"/>
</dbReference>
<dbReference type="InterPro" id="IPR013738">
    <property type="entry name" value="Beta_galactosidase_Trimer"/>
</dbReference>
<dbReference type="InterPro" id="IPR013780">
    <property type="entry name" value="Glyco_hydro_b"/>
</dbReference>
<evidence type="ECO:0000256" key="5">
    <source>
        <dbReference type="ARBA" id="ARBA00022801"/>
    </source>
</evidence>
<dbReference type="Pfam" id="PF08533">
    <property type="entry name" value="Glyco_hydro_42C"/>
    <property type="match status" value="1"/>
</dbReference>
<dbReference type="InterPro" id="IPR017853">
    <property type="entry name" value="GH"/>
</dbReference>
<gene>
    <name evidence="12" type="ORF">ACFO5I_01200</name>
</gene>
<evidence type="ECO:0000313" key="13">
    <source>
        <dbReference type="Proteomes" id="UP001595969"/>
    </source>
</evidence>
<dbReference type="InterPro" id="IPR029062">
    <property type="entry name" value="Class_I_gatase-like"/>
</dbReference>
<feature type="domain" description="Beta-galactosidase trimerisation" evidence="10">
    <location>
        <begin position="403"/>
        <end position="601"/>
    </location>
</feature>
<proteinExistence type="inferred from homology"/>
<dbReference type="InterPro" id="IPR013739">
    <property type="entry name" value="Beta_galactosidase_C"/>
</dbReference>
<keyword evidence="6" id="KW-0862">Zinc</keyword>
<dbReference type="SUPFAM" id="SSF52317">
    <property type="entry name" value="Class I glutamine amidotransferase-like"/>
    <property type="match status" value="1"/>
</dbReference>
<evidence type="ECO:0000256" key="3">
    <source>
        <dbReference type="ARBA" id="ARBA00012756"/>
    </source>
</evidence>
<feature type="domain" description="Beta-galactosidase C-terminal" evidence="11">
    <location>
        <begin position="612"/>
        <end position="643"/>
    </location>
</feature>
<reference evidence="13" key="1">
    <citation type="journal article" date="2019" name="Int. J. Syst. Evol. Microbiol.">
        <title>The Global Catalogue of Microorganisms (GCM) 10K type strain sequencing project: providing services to taxonomists for standard genome sequencing and annotation.</title>
        <authorList>
            <consortium name="The Broad Institute Genomics Platform"/>
            <consortium name="The Broad Institute Genome Sequencing Center for Infectious Disease"/>
            <person name="Wu L."/>
            <person name="Ma J."/>
        </authorList>
    </citation>
    <scope>NUCLEOTIDE SEQUENCE [LARGE SCALE GENOMIC DNA]</scope>
    <source>
        <strain evidence="13">CGMCC 1.19032</strain>
    </source>
</reference>
<evidence type="ECO:0000259" key="9">
    <source>
        <dbReference type="Pfam" id="PF02449"/>
    </source>
</evidence>
<dbReference type="Gene3D" id="3.40.50.880">
    <property type="match status" value="1"/>
</dbReference>
<protein>
    <recommendedName>
        <fullName evidence="3 8">Beta-galactosidase</fullName>
        <shortName evidence="8">Beta-gal</shortName>
        <ecNumber evidence="3 8">3.2.1.23</ecNumber>
    </recommendedName>
</protein>
<keyword evidence="4" id="KW-0479">Metal-binding</keyword>
<dbReference type="Gene3D" id="2.60.40.1180">
    <property type="entry name" value="Golgi alpha-mannosidase II"/>
    <property type="match status" value="1"/>
</dbReference>
<dbReference type="RefSeq" id="WP_204653776.1">
    <property type="nucleotide sequence ID" value="NZ_JAFBFD010000013.1"/>
</dbReference>
<organism evidence="12 13">
    <name type="scientific">Enterococcus lemanii</name>
    <dbReference type="NCBI Taxonomy" id="1159752"/>
    <lineage>
        <taxon>Bacteria</taxon>
        <taxon>Bacillati</taxon>
        <taxon>Bacillota</taxon>
        <taxon>Bacilli</taxon>
        <taxon>Lactobacillales</taxon>
        <taxon>Enterococcaceae</taxon>
        <taxon>Enterococcus</taxon>
    </lineage>
</organism>
<evidence type="ECO:0000256" key="7">
    <source>
        <dbReference type="ARBA" id="ARBA00023295"/>
    </source>
</evidence>
<dbReference type="InterPro" id="IPR003476">
    <property type="entry name" value="Glyco_hydro_42"/>
</dbReference>
<evidence type="ECO:0000259" key="11">
    <source>
        <dbReference type="Pfam" id="PF08533"/>
    </source>
</evidence>
<dbReference type="PANTHER" id="PTHR36447:SF2">
    <property type="entry name" value="BETA-GALACTOSIDASE YESZ"/>
    <property type="match status" value="1"/>
</dbReference>
<dbReference type="InterPro" id="IPR013529">
    <property type="entry name" value="Glyco_hydro_42_N"/>
</dbReference>
<keyword evidence="13" id="KW-1185">Reference proteome</keyword>
<evidence type="ECO:0000259" key="10">
    <source>
        <dbReference type="Pfam" id="PF08532"/>
    </source>
</evidence>
<evidence type="ECO:0000256" key="1">
    <source>
        <dbReference type="ARBA" id="ARBA00001412"/>
    </source>
</evidence>
<comment type="caution">
    <text evidence="12">The sequence shown here is derived from an EMBL/GenBank/DDBJ whole genome shotgun (WGS) entry which is preliminary data.</text>
</comment>
<dbReference type="EC" id="3.2.1.23" evidence="3 8"/>
<dbReference type="Proteomes" id="UP001595969">
    <property type="component" value="Unassembled WGS sequence"/>
</dbReference>
<accession>A0ABV9MTB1</accession>
<evidence type="ECO:0000313" key="12">
    <source>
        <dbReference type="EMBL" id="MFC4718364.1"/>
    </source>
</evidence>
<evidence type="ECO:0000256" key="4">
    <source>
        <dbReference type="ARBA" id="ARBA00022723"/>
    </source>
</evidence>
<evidence type="ECO:0000256" key="2">
    <source>
        <dbReference type="ARBA" id="ARBA00005940"/>
    </source>
</evidence>
<comment type="catalytic activity">
    <reaction evidence="1 8">
        <text>Hydrolysis of terminal non-reducing beta-D-galactose residues in beta-D-galactosides.</text>
        <dbReference type="EC" id="3.2.1.23"/>
    </reaction>
</comment>
<name>A0ABV9MTB1_9ENTE</name>
<dbReference type="CDD" id="cd03143">
    <property type="entry name" value="A4_beta-galactosidase_middle_domain"/>
    <property type="match status" value="1"/>
</dbReference>
<dbReference type="SUPFAM" id="SSF51445">
    <property type="entry name" value="(Trans)glycosidases"/>
    <property type="match status" value="1"/>
</dbReference>
<dbReference type="Pfam" id="PF02449">
    <property type="entry name" value="Glyco_hydro_42"/>
    <property type="match status" value="1"/>
</dbReference>
<dbReference type="GO" id="GO:0004565">
    <property type="term" value="F:beta-galactosidase activity"/>
    <property type="evidence" value="ECO:0007669"/>
    <property type="project" value="UniProtKB-EC"/>
</dbReference>
<evidence type="ECO:0000256" key="8">
    <source>
        <dbReference type="PIRNR" id="PIRNR001084"/>
    </source>
</evidence>
<evidence type="ECO:0000256" key="6">
    <source>
        <dbReference type="ARBA" id="ARBA00022833"/>
    </source>
</evidence>